<accession>A0ACA9MUP1</accession>
<keyword evidence="2" id="KW-1185">Reference proteome</keyword>
<gene>
    <name evidence="1" type="ORF">RPERSI_LOCUS6479</name>
</gene>
<sequence>MRSCLRKVEIATFHSENRLFQICFGKYFEYEVFFTKTATDAANLFHKKHTSKKKTKISGVYLFGLHLKILNKAINVRKLILTKFNKKVSKLYNSNDIPILENLSYSVKKHIGTYEINYNDNDKVKKKQKTELIAKTFDEQNISRNSYRDLYAIGSHLPYEKYIYQEC</sequence>
<evidence type="ECO:0000313" key="2">
    <source>
        <dbReference type="Proteomes" id="UP000789920"/>
    </source>
</evidence>
<dbReference type="EMBL" id="CAJVQC010010340">
    <property type="protein sequence ID" value="CAG8615413.1"/>
    <property type="molecule type" value="Genomic_DNA"/>
</dbReference>
<comment type="caution">
    <text evidence="1">The sequence shown here is derived from an EMBL/GenBank/DDBJ whole genome shotgun (WGS) entry which is preliminary data.</text>
</comment>
<dbReference type="Proteomes" id="UP000789920">
    <property type="component" value="Unassembled WGS sequence"/>
</dbReference>
<reference evidence="1" key="1">
    <citation type="submission" date="2021-06" db="EMBL/GenBank/DDBJ databases">
        <authorList>
            <person name="Kallberg Y."/>
            <person name="Tangrot J."/>
            <person name="Rosling A."/>
        </authorList>
    </citation>
    <scope>NUCLEOTIDE SEQUENCE</scope>
    <source>
        <strain evidence="1">MA461A</strain>
    </source>
</reference>
<organism evidence="1 2">
    <name type="scientific">Racocetra persica</name>
    <dbReference type="NCBI Taxonomy" id="160502"/>
    <lineage>
        <taxon>Eukaryota</taxon>
        <taxon>Fungi</taxon>
        <taxon>Fungi incertae sedis</taxon>
        <taxon>Mucoromycota</taxon>
        <taxon>Glomeromycotina</taxon>
        <taxon>Glomeromycetes</taxon>
        <taxon>Diversisporales</taxon>
        <taxon>Gigasporaceae</taxon>
        <taxon>Racocetra</taxon>
    </lineage>
</organism>
<protein>
    <submittedName>
        <fullName evidence="1">17965_t:CDS:1</fullName>
    </submittedName>
</protein>
<name>A0ACA9MUP1_9GLOM</name>
<proteinExistence type="predicted"/>
<evidence type="ECO:0000313" key="1">
    <source>
        <dbReference type="EMBL" id="CAG8615413.1"/>
    </source>
</evidence>